<dbReference type="EMBL" id="QGKV02000649">
    <property type="protein sequence ID" value="KAF3583036.1"/>
    <property type="molecule type" value="Genomic_DNA"/>
</dbReference>
<evidence type="ECO:0008006" key="3">
    <source>
        <dbReference type="Google" id="ProtNLM"/>
    </source>
</evidence>
<dbReference type="Proteomes" id="UP000266723">
    <property type="component" value="Unassembled WGS sequence"/>
</dbReference>
<reference evidence="1 2" key="1">
    <citation type="journal article" date="2020" name="BMC Genomics">
        <title>Intraspecific diversification of the crop wild relative Brassica cretica Lam. using demographic model selection.</title>
        <authorList>
            <person name="Kioukis A."/>
            <person name="Michalopoulou V.A."/>
            <person name="Briers L."/>
            <person name="Pirintsos S."/>
            <person name="Studholme D.J."/>
            <person name="Pavlidis P."/>
            <person name="Sarris P.F."/>
        </authorList>
    </citation>
    <scope>NUCLEOTIDE SEQUENCE [LARGE SCALE GENOMIC DNA]</scope>
    <source>
        <strain evidence="2">cv. PFS-1207/04</strain>
    </source>
</reference>
<organism evidence="1 2">
    <name type="scientific">Brassica cretica</name>
    <name type="common">Mustard</name>
    <dbReference type="NCBI Taxonomy" id="69181"/>
    <lineage>
        <taxon>Eukaryota</taxon>
        <taxon>Viridiplantae</taxon>
        <taxon>Streptophyta</taxon>
        <taxon>Embryophyta</taxon>
        <taxon>Tracheophyta</taxon>
        <taxon>Spermatophyta</taxon>
        <taxon>Magnoliopsida</taxon>
        <taxon>eudicotyledons</taxon>
        <taxon>Gunneridae</taxon>
        <taxon>Pentapetalae</taxon>
        <taxon>rosids</taxon>
        <taxon>malvids</taxon>
        <taxon>Brassicales</taxon>
        <taxon>Brassicaceae</taxon>
        <taxon>Brassiceae</taxon>
        <taxon>Brassica</taxon>
    </lineage>
</organism>
<evidence type="ECO:0000313" key="1">
    <source>
        <dbReference type="EMBL" id="KAF3583036.1"/>
    </source>
</evidence>
<accession>A0ABQ7E0A5</accession>
<name>A0ABQ7E0A5_BRACR</name>
<keyword evidence="2" id="KW-1185">Reference proteome</keyword>
<protein>
    <recommendedName>
        <fullName evidence="3">Secreted protein</fullName>
    </recommendedName>
</protein>
<evidence type="ECO:0000313" key="2">
    <source>
        <dbReference type="Proteomes" id="UP000266723"/>
    </source>
</evidence>
<sequence>MDCSPFSVYPMTCCITQMTLLVMQVMQDSMFGLEYRLTSDRRYRSTEECLRSTVMSECRSTRLVSRSTVVDENRATN</sequence>
<comment type="caution">
    <text evidence="1">The sequence shown here is derived from an EMBL/GenBank/DDBJ whole genome shotgun (WGS) entry which is preliminary data.</text>
</comment>
<gene>
    <name evidence="1" type="ORF">DY000_02030529</name>
</gene>
<proteinExistence type="predicted"/>